<dbReference type="EMBL" id="BPLF01000001">
    <property type="protein sequence ID" value="GIX61605.1"/>
    <property type="molecule type" value="Genomic_DNA"/>
</dbReference>
<dbReference type="GeneID" id="94193088"/>
<reference evidence="1 2" key="1">
    <citation type="submission" date="2021-06" db="EMBL/GenBank/DDBJ databases">
        <title>Genome sequence of Babesia caballi.</title>
        <authorList>
            <person name="Yamagishi J."/>
            <person name="Kidaka T."/>
            <person name="Ochi A."/>
        </authorList>
    </citation>
    <scope>NUCLEOTIDE SEQUENCE [LARGE SCALE GENOMIC DNA]</scope>
    <source>
        <strain evidence="1">USDA-D6B2</strain>
    </source>
</reference>
<sequence>MDLLLQRLEEVGIGWACRRGWLRLGLGVRRLELGKRMHQLSCNGSTSRGLIKIVFSVPKGLHVFFQAALVAAAVSKLLRIPPVRAFTLPVEVGETDIHDRHYTEEDGGAVPLVAVCKRVPLDVGLVGGGVRVFNNAGTLRINKRFETLDQTVNKRF</sequence>
<dbReference type="RefSeq" id="XP_067713676.1">
    <property type="nucleotide sequence ID" value="XM_067857575.1"/>
</dbReference>
<dbReference type="AlphaFoldDB" id="A0AAV4LQ37"/>
<evidence type="ECO:0000313" key="1">
    <source>
        <dbReference type="EMBL" id="GIX61605.1"/>
    </source>
</evidence>
<evidence type="ECO:0000313" key="2">
    <source>
        <dbReference type="Proteomes" id="UP001497744"/>
    </source>
</evidence>
<protein>
    <submittedName>
        <fullName evidence="1">Uncharacterized protein</fullName>
    </submittedName>
</protein>
<organism evidence="1 2">
    <name type="scientific">Babesia caballi</name>
    <dbReference type="NCBI Taxonomy" id="5871"/>
    <lineage>
        <taxon>Eukaryota</taxon>
        <taxon>Sar</taxon>
        <taxon>Alveolata</taxon>
        <taxon>Apicomplexa</taxon>
        <taxon>Aconoidasida</taxon>
        <taxon>Piroplasmida</taxon>
        <taxon>Babesiidae</taxon>
        <taxon>Babesia</taxon>
    </lineage>
</organism>
<proteinExistence type="predicted"/>
<keyword evidence="2" id="KW-1185">Reference proteome</keyword>
<gene>
    <name evidence="1" type="ORF">BcabD6B2_10400</name>
</gene>
<accession>A0AAV4LQ37</accession>
<dbReference type="Proteomes" id="UP001497744">
    <property type="component" value="Unassembled WGS sequence"/>
</dbReference>
<name>A0AAV4LQ37_BABCB</name>
<comment type="caution">
    <text evidence="1">The sequence shown here is derived from an EMBL/GenBank/DDBJ whole genome shotgun (WGS) entry which is preliminary data.</text>
</comment>